<protein>
    <submittedName>
        <fullName evidence="3">Uncharacterized protein</fullName>
    </submittedName>
</protein>
<feature type="region of interest" description="Disordered" evidence="1">
    <location>
        <begin position="134"/>
        <end position="169"/>
    </location>
</feature>
<proteinExistence type="predicted"/>
<comment type="caution">
    <text evidence="3">The sequence shown here is derived from an EMBL/GenBank/DDBJ whole genome shotgun (WGS) entry which is preliminary data.</text>
</comment>
<name>A0ABT2Z7H2_9RHOB</name>
<dbReference type="RefSeq" id="WP_263732760.1">
    <property type="nucleotide sequence ID" value="NZ_JAOWKY010000001.1"/>
</dbReference>
<evidence type="ECO:0000256" key="1">
    <source>
        <dbReference type="SAM" id="MobiDB-lite"/>
    </source>
</evidence>
<dbReference type="Proteomes" id="UP001652542">
    <property type="component" value="Unassembled WGS sequence"/>
</dbReference>
<reference evidence="3 4" key="1">
    <citation type="submission" date="2022-10" db="EMBL/GenBank/DDBJ databases">
        <title>Defluviimonas sp. nov., isolated from ocean surface water.</title>
        <authorList>
            <person name="He W."/>
            <person name="Wang L."/>
            <person name="Zhang D.-F."/>
        </authorList>
    </citation>
    <scope>NUCLEOTIDE SEQUENCE [LARGE SCALE GENOMIC DNA]</scope>
    <source>
        <strain evidence="3 4">WL0002</strain>
    </source>
</reference>
<feature type="region of interest" description="Disordered" evidence="1">
    <location>
        <begin position="234"/>
        <end position="287"/>
    </location>
</feature>
<feature type="chain" id="PRO_5045878596" evidence="2">
    <location>
        <begin position="19"/>
        <end position="764"/>
    </location>
</feature>
<evidence type="ECO:0000313" key="4">
    <source>
        <dbReference type="Proteomes" id="UP001652542"/>
    </source>
</evidence>
<feature type="signal peptide" evidence="2">
    <location>
        <begin position="1"/>
        <end position="18"/>
    </location>
</feature>
<evidence type="ECO:0000313" key="3">
    <source>
        <dbReference type="EMBL" id="MCV2867088.1"/>
    </source>
</evidence>
<accession>A0ABT2Z7H2</accession>
<keyword evidence="2" id="KW-0732">Signal</keyword>
<keyword evidence="4" id="KW-1185">Reference proteome</keyword>
<evidence type="ECO:0000256" key="2">
    <source>
        <dbReference type="SAM" id="SignalP"/>
    </source>
</evidence>
<organism evidence="3 4">
    <name type="scientific">Albidovulum marisflavi</name>
    <dbReference type="NCBI Taxonomy" id="2984159"/>
    <lineage>
        <taxon>Bacteria</taxon>
        <taxon>Pseudomonadati</taxon>
        <taxon>Pseudomonadota</taxon>
        <taxon>Alphaproteobacteria</taxon>
        <taxon>Rhodobacterales</taxon>
        <taxon>Paracoccaceae</taxon>
        <taxon>Albidovulum</taxon>
    </lineage>
</organism>
<dbReference type="EMBL" id="JAOWKY010000001">
    <property type="protein sequence ID" value="MCV2867088.1"/>
    <property type="molecule type" value="Genomic_DNA"/>
</dbReference>
<sequence>MIRLLAALWVMTASIAGAETVGVRSGDHGDFTRIVVDLPEGVGWALGRETDAYELRLDRRGVEFDISRVYRTISRERVSDVTALPGGGRLLLALNCECRPRAFLTDSGAVVIDIRNGAPDSTSEFEKPLPVFERSASGVSRNDMPVQPKPDPDRAASQAPAGDGAGVWVAGHSAPASQVLPLGPDIPLARPPRLATVDAASADEPDSRQEQARQLLLEQFAKAAAQGLIRVEGDLPSAPLTDPEPGPERSAPQQSVVEQAPSFPVRASTSVQSAQPLPAEDRSFTAAGDDCPAEQRFALRDWTSDAPAADQIAERRAALVGEIDIPDPDAVKDLARLYIALAMGPEAELVQRAFRQEPDADLLAIARILDDRPLERPEDLVRYADCATSVALWAVLAARDPASTPAFDAAAILRGFKALPDPVRRAVTPRLVAFFMAHGDQESVRILRNSLSASHPEDAAPLNLADAELAMQSSTGVINARIDALALSNDPLSPQATRAAIEARLAAGQPVAEALATHAEALAFASGDEDIGAGLAGSAALAWASASVFDRAKDILDRVEYDLDPDSRSRVVARFVQMLTSGADDAMFLRIAFARSRWLSAEVIGDDANLGAALRLSELGFHGLASDLLGPASKAGEAAGLVLASNDLENGDIDAAVERLSVLGDPAEALLAQARELSGDPQGAVAGLLRAGDSEGALQTAWSNGLWPDAQRLATGARLRAIELSRPAIMGEDPLPSLASARGLVDRARETRAVFEDLLAVPDS</sequence>
<gene>
    <name evidence="3" type="ORF">OEW28_00425</name>
</gene>